<dbReference type="InterPro" id="IPR039442">
    <property type="entry name" value="Mrr-like_dom"/>
</dbReference>
<name>A0A6C0H1R6_9ZZZZ</name>
<dbReference type="SUPFAM" id="SSF52980">
    <property type="entry name" value="Restriction endonuclease-like"/>
    <property type="match status" value="1"/>
</dbReference>
<dbReference type="AlphaFoldDB" id="A0A6C0H1R6"/>
<feature type="domain" description="Mrr-like" evidence="1">
    <location>
        <begin position="64"/>
        <end position="155"/>
    </location>
</feature>
<dbReference type="Gene3D" id="3.40.1350.10">
    <property type="match status" value="1"/>
</dbReference>
<evidence type="ECO:0000313" key="2">
    <source>
        <dbReference type="EMBL" id="QHT74075.1"/>
    </source>
</evidence>
<protein>
    <recommendedName>
        <fullName evidence="1">Mrr-like domain-containing protein</fullName>
    </recommendedName>
</protein>
<dbReference type="Pfam" id="PF13156">
    <property type="entry name" value="Mrr_cat_2"/>
    <property type="match status" value="1"/>
</dbReference>
<accession>A0A6C0H1R6</accession>
<evidence type="ECO:0000259" key="1">
    <source>
        <dbReference type="Pfam" id="PF13156"/>
    </source>
</evidence>
<proteinExistence type="predicted"/>
<dbReference type="InterPro" id="IPR011335">
    <property type="entry name" value="Restrct_endonuc-II-like"/>
</dbReference>
<dbReference type="GO" id="GO:0003676">
    <property type="term" value="F:nucleic acid binding"/>
    <property type="evidence" value="ECO:0007669"/>
    <property type="project" value="InterPro"/>
</dbReference>
<organism evidence="2">
    <name type="scientific">viral metagenome</name>
    <dbReference type="NCBI Taxonomy" id="1070528"/>
    <lineage>
        <taxon>unclassified sequences</taxon>
        <taxon>metagenomes</taxon>
        <taxon>organismal metagenomes</taxon>
    </lineage>
</organism>
<dbReference type="InterPro" id="IPR011856">
    <property type="entry name" value="tRNA_endonuc-like_dom_sf"/>
</dbReference>
<sequence length="210" mass="25305">MEEELYNIFLSNPSNLFDGFIEECQKTFDKPAHSMIELRNRANKKLKGDKFEVFCVHYMYEIYELDNVWRLEDVPDEILLELSMKRRDMGIDIIGEKNGKYYAIQCKYKKYRERKNVLTWKELSTFYALCLKTGPWEKYVVMTNCDFTRQAVKTEKDLIICKKKFQSITKDEWLKMCKIQSHKIESNIIIPTKTEEEIRKIRANYFKKII</sequence>
<dbReference type="EMBL" id="MN739837">
    <property type="protein sequence ID" value="QHT74075.1"/>
    <property type="molecule type" value="Genomic_DNA"/>
</dbReference>
<reference evidence="2" key="1">
    <citation type="journal article" date="2020" name="Nature">
        <title>Giant virus diversity and host interactions through global metagenomics.</title>
        <authorList>
            <person name="Schulz F."/>
            <person name="Roux S."/>
            <person name="Paez-Espino D."/>
            <person name="Jungbluth S."/>
            <person name="Walsh D.A."/>
            <person name="Denef V.J."/>
            <person name="McMahon K.D."/>
            <person name="Konstantinidis K.T."/>
            <person name="Eloe-Fadrosh E.A."/>
            <person name="Kyrpides N.C."/>
            <person name="Woyke T."/>
        </authorList>
    </citation>
    <scope>NUCLEOTIDE SEQUENCE</scope>
    <source>
        <strain evidence="2">GVMAG-M-3300023179-4</strain>
    </source>
</reference>